<dbReference type="RefSeq" id="WP_340341820.1">
    <property type="nucleotide sequence ID" value="NZ_JBBKZT010000003.1"/>
</dbReference>
<dbReference type="PANTHER" id="PTHR42808">
    <property type="entry name" value="HYDROXYSTEROID DEHYDROGENASE-LIKE PROTEIN 2"/>
    <property type="match status" value="1"/>
</dbReference>
<accession>A0ABU8WGR4</accession>
<dbReference type="Proteomes" id="UP001385892">
    <property type="component" value="Unassembled WGS sequence"/>
</dbReference>
<organism evidence="2 3">
    <name type="scientific">Variovorax rhizosphaerae</name>
    <dbReference type="NCBI Taxonomy" id="1836200"/>
    <lineage>
        <taxon>Bacteria</taxon>
        <taxon>Pseudomonadati</taxon>
        <taxon>Pseudomonadota</taxon>
        <taxon>Betaproteobacteria</taxon>
        <taxon>Burkholderiales</taxon>
        <taxon>Comamonadaceae</taxon>
        <taxon>Variovorax</taxon>
    </lineage>
</organism>
<comment type="caution">
    <text evidence="2">The sequence shown here is derived from an EMBL/GenBank/DDBJ whole genome shotgun (WGS) entry which is preliminary data.</text>
</comment>
<dbReference type="InterPro" id="IPR051935">
    <property type="entry name" value="HSDL2"/>
</dbReference>
<name>A0ABU8WGR4_9BURK</name>
<evidence type="ECO:0000313" key="2">
    <source>
        <dbReference type="EMBL" id="MEJ8846676.1"/>
    </source>
</evidence>
<evidence type="ECO:0000313" key="3">
    <source>
        <dbReference type="Proteomes" id="UP001385892"/>
    </source>
</evidence>
<sequence length="87" mass="9452">MNFALGGEPMMKQSRKPEIMADAADAIFCKPSREYTGGFMLDDTVLGEEGVTDFDVYRNDPSSKLLVDPFVDPGAPMPKGSSFEAGR</sequence>
<proteinExistence type="predicted"/>
<dbReference type="Gene3D" id="3.40.50.720">
    <property type="entry name" value="NAD(P)-binding Rossmann-like Domain"/>
    <property type="match status" value="1"/>
</dbReference>
<dbReference type="EMBL" id="JBBKZT010000003">
    <property type="protein sequence ID" value="MEJ8846676.1"/>
    <property type="molecule type" value="Genomic_DNA"/>
</dbReference>
<feature type="region of interest" description="Disordered" evidence="1">
    <location>
        <begin position="68"/>
        <end position="87"/>
    </location>
</feature>
<dbReference type="PANTHER" id="PTHR42808:SF3">
    <property type="entry name" value="HYDROXYSTEROID DEHYDROGENASE-LIKE PROTEIN 2"/>
    <property type="match status" value="1"/>
</dbReference>
<reference evidence="2 3" key="1">
    <citation type="submission" date="2024-03" db="EMBL/GenBank/DDBJ databases">
        <title>Novel species of the genus Variovorax.</title>
        <authorList>
            <person name="Liu Q."/>
            <person name="Xin Y.-H."/>
        </authorList>
    </citation>
    <scope>NUCLEOTIDE SEQUENCE [LARGE SCALE GENOMIC DNA]</scope>
    <source>
        <strain evidence="2 3">KACC 18900</strain>
    </source>
</reference>
<gene>
    <name evidence="2" type="ORF">WKW82_08450</name>
</gene>
<evidence type="ECO:0000256" key="1">
    <source>
        <dbReference type="SAM" id="MobiDB-lite"/>
    </source>
</evidence>
<keyword evidence="3" id="KW-1185">Reference proteome</keyword>
<protein>
    <submittedName>
        <fullName evidence="2">Uncharacterized protein</fullName>
    </submittedName>
</protein>